<dbReference type="EMBL" id="QTSX02007330">
    <property type="protein sequence ID" value="KAJ9048751.1"/>
    <property type="molecule type" value="Genomic_DNA"/>
</dbReference>
<protein>
    <submittedName>
        <fullName evidence="1">Uncharacterized protein</fullName>
    </submittedName>
</protein>
<organism evidence="1 2">
    <name type="scientific">Entomophthora muscae</name>
    <dbReference type="NCBI Taxonomy" id="34485"/>
    <lineage>
        <taxon>Eukaryota</taxon>
        <taxon>Fungi</taxon>
        <taxon>Fungi incertae sedis</taxon>
        <taxon>Zoopagomycota</taxon>
        <taxon>Entomophthoromycotina</taxon>
        <taxon>Entomophthoromycetes</taxon>
        <taxon>Entomophthorales</taxon>
        <taxon>Entomophthoraceae</taxon>
        <taxon>Entomophthora</taxon>
    </lineage>
</organism>
<name>A0ACC2RF82_9FUNG</name>
<proteinExistence type="predicted"/>
<evidence type="ECO:0000313" key="2">
    <source>
        <dbReference type="Proteomes" id="UP001165960"/>
    </source>
</evidence>
<comment type="caution">
    <text evidence="1">The sequence shown here is derived from an EMBL/GenBank/DDBJ whole genome shotgun (WGS) entry which is preliminary data.</text>
</comment>
<dbReference type="Proteomes" id="UP001165960">
    <property type="component" value="Unassembled WGS sequence"/>
</dbReference>
<evidence type="ECO:0000313" key="1">
    <source>
        <dbReference type="EMBL" id="KAJ9048751.1"/>
    </source>
</evidence>
<sequence>MHFLTIFSIATASFANAGAVPNDVVTDLLNKAEQVQKLLNFNLMDKSKFTKEDLAKVLPSILQNDNIKDLIVDDKISFSLENLSVPKDEANKIIVDAVKGTKSQVNAYIKNYVSKKTSPDSIEETKKEFRKVIQELSKHQETINNAIPKIDEAFTKYPKLATVINSIVTVLHETFDKEGLDYVRLFLTEVKASHPELIAKLNFLVDAAQSKHNIFPEQQFNNLKQVLAGL</sequence>
<gene>
    <name evidence="1" type="ORF">DSO57_1031705</name>
</gene>
<reference evidence="1" key="1">
    <citation type="submission" date="2022-04" db="EMBL/GenBank/DDBJ databases">
        <title>Genome of the entomopathogenic fungus Entomophthora muscae.</title>
        <authorList>
            <person name="Elya C."/>
            <person name="Lovett B.R."/>
            <person name="Lee E."/>
            <person name="Macias A.M."/>
            <person name="Hajek A.E."/>
            <person name="De Bivort B.L."/>
            <person name="Kasson M.T."/>
            <person name="De Fine Licht H.H."/>
            <person name="Stajich J.E."/>
        </authorList>
    </citation>
    <scope>NUCLEOTIDE SEQUENCE</scope>
    <source>
        <strain evidence="1">Berkeley</strain>
    </source>
</reference>
<keyword evidence="2" id="KW-1185">Reference proteome</keyword>
<accession>A0ACC2RF82</accession>